<dbReference type="OrthoDB" id="9807753at2"/>
<organism evidence="1 2">
    <name type="scientific">Croceicoccus marinus</name>
    <dbReference type="NCBI Taxonomy" id="450378"/>
    <lineage>
        <taxon>Bacteria</taxon>
        <taxon>Pseudomonadati</taxon>
        <taxon>Pseudomonadota</taxon>
        <taxon>Alphaproteobacteria</taxon>
        <taxon>Sphingomonadales</taxon>
        <taxon>Erythrobacteraceae</taxon>
        <taxon>Croceicoccus</taxon>
    </lineage>
</organism>
<dbReference type="CDD" id="cd16321">
    <property type="entry name" value="MraZ_C"/>
    <property type="match status" value="1"/>
</dbReference>
<name>A0A1Z1FFC8_9SPHN</name>
<evidence type="ECO:0000313" key="1">
    <source>
        <dbReference type="EMBL" id="ARU17436.1"/>
    </source>
</evidence>
<dbReference type="KEGG" id="cman:A9D14_10460"/>
<dbReference type="STRING" id="450378.GCA_001661675_02108"/>
<dbReference type="RefSeq" id="WP_066848888.1">
    <property type="nucleotide sequence ID" value="NZ_CP019602.1"/>
</dbReference>
<protein>
    <submittedName>
        <fullName evidence="1">Division/cell wall cluster transcriptional repressor MraZ</fullName>
    </submittedName>
</protein>
<gene>
    <name evidence="1" type="ORF">A9D14_10460</name>
</gene>
<evidence type="ECO:0000313" key="2">
    <source>
        <dbReference type="Proteomes" id="UP000195807"/>
    </source>
</evidence>
<proteinExistence type="predicted"/>
<dbReference type="Proteomes" id="UP000195807">
    <property type="component" value="Chromosome"/>
</dbReference>
<dbReference type="InterPro" id="IPR035644">
    <property type="entry name" value="MraZ_C"/>
</dbReference>
<sequence length="169" mass="19178">MASRPFIYRGQGFSLRGEKGRFVLPPSFRKVIRESSEDQRVLCVAKHDRFDCLTGFGLSRLDRLEEELDREEDRAYQAGRAFDRDTRSAQLFGFQEVPFDDSGRFILPDFMVELGGLDDQLFFQGGGAFFTIWNPEKLFAMGSEWDAAKAACRAMMADAAKPAKGRGRK</sequence>
<accession>A0A1Z1FFC8</accession>
<dbReference type="InterPro" id="IPR037914">
    <property type="entry name" value="SpoVT-AbrB_sf"/>
</dbReference>
<dbReference type="SUPFAM" id="SSF89447">
    <property type="entry name" value="AbrB/MazE/MraZ-like"/>
    <property type="match status" value="1"/>
</dbReference>
<dbReference type="Gene3D" id="3.40.1550.20">
    <property type="entry name" value="Transcriptional regulator MraZ domain"/>
    <property type="match status" value="1"/>
</dbReference>
<dbReference type="InterPro" id="IPR038619">
    <property type="entry name" value="MraZ_sf"/>
</dbReference>
<reference evidence="1 2" key="1">
    <citation type="submission" date="2017-01" db="EMBL/GenBank/DDBJ databases">
        <title>Complete genome sequence of esterase-producing bacterium Croceicoccus marinus E4A9.</title>
        <authorList>
            <person name="Wu Y.-H."/>
            <person name="Cheng H."/>
            <person name="Xu L."/>
            <person name="Huo Y.-Y."/>
            <person name="Wang C.-S."/>
            <person name="Xu X.-W."/>
        </authorList>
    </citation>
    <scope>NUCLEOTIDE SEQUENCE [LARGE SCALE GENOMIC DNA]</scope>
    <source>
        <strain evidence="1 2">E4A9</strain>
    </source>
</reference>
<dbReference type="CDD" id="cd16320">
    <property type="entry name" value="MraZ_N"/>
    <property type="match status" value="1"/>
</dbReference>
<keyword evidence="2" id="KW-1185">Reference proteome</keyword>
<dbReference type="AlphaFoldDB" id="A0A1Z1FFC8"/>
<dbReference type="InterPro" id="IPR035642">
    <property type="entry name" value="MraZ_N"/>
</dbReference>
<dbReference type="EMBL" id="CP019602">
    <property type="protein sequence ID" value="ARU17436.1"/>
    <property type="molecule type" value="Genomic_DNA"/>
</dbReference>